<dbReference type="PRINTS" id="PR00396">
    <property type="entry name" value="SHIGARICIN"/>
</dbReference>
<sequence length="491" mass="54107">MPGNMTQLSFAAGSTSLFYVDSYRNLIVNLRMFVQDPNTLSHQLPVLPAQQNPPTQIVEVVLRTDRRTVRLRIRRDNLYLDGYQDQGGQWHEFNNQGNEHLIPGSNFLGFTGSYLEMQRVARAERQAISLGRSSLIAAVNNLADTGDAGVRAHALIVIIQMVCESMRFRFITDTIANNWANSFQPSDRIVALENGWGLLSGALLHADNDPTGPIRLVRPNSIGINSIADAILVLGILLRQHATPRSKPLGDVAMETAAGQTLILDGRPLVEVFYVRILNIDGEDPGQLYGTITATDGLQSYYIYNRNSGNHEPVSPGGLATLTGPSRAISAAGDFFIDFNLMDHDSLSPDDEISRSQVAWNVYDHTNVYDMVRTTTIGGKYGSAALNYVVMSNAAEALVEVILINGDGEDPADVYGRIYSQNSAFGGEIDLFRSANGRESHHRAYLWDYDTLSSDDEIAKGTAEFKPEILKSVSRFIAGKYGKVEVRVSWF</sequence>
<protein>
    <submittedName>
        <fullName evidence="2">Protein synthesis inhibitor I</fullName>
    </submittedName>
</protein>
<dbReference type="SUPFAM" id="SSF56371">
    <property type="entry name" value="Ribosome inactivating proteins (RIP)"/>
    <property type="match status" value="1"/>
</dbReference>
<accession>A0AAN6S0N6</accession>
<dbReference type="InterPro" id="IPR016139">
    <property type="entry name" value="Ribosome_inactivat_prot_sub2"/>
</dbReference>
<gene>
    <name evidence="2" type="ORF">QBC46DRAFT_421676</name>
</gene>
<comment type="caution">
    <text evidence="2">The sequence shown here is derived from an EMBL/GenBank/DDBJ whole genome shotgun (WGS) entry which is preliminary data.</text>
</comment>
<dbReference type="GO" id="GO:0017148">
    <property type="term" value="P:negative regulation of translation"/>
    <property type="evidence" value="ECO:0007669"/>
    <property type="project" value="UniProtKB-KW"/>
</dbReference>
<dbReference type="InterPro" id="IPR036041">
    <property type="entry name" value="Ribosome-inact_prot_sf"/>
</dbReference>
<name>A0AAN6S0N6_9PEZI</name>
<evidence type="ECO:0000259" key="1">
    <source>
        <dbReference type="Pfam" id="PF20241"/>
    </source>
</evidence>
<dbReference type="Pfam" id="PF20241">
    <property type="entry name" value="DUF6598"/>
    <property type="match status" value="1"/>
</dbReference>
<dbReference type="InterPro" id="IPR046533">
    <property type="entry name" value="DUF6598"/>
</dbReference>
<evidence type="ECO:0000313" key="2">
    <source>
        <dbReference type="EMBL" id="KAK3935703.1"/>
    </source>
</evidence>
<reference evidence="3" key="1">
    <citation type="journal article" date="2023" name="Mol. Phylogenet. Evol.">
        <title>Genome-scale phylogeny and comparative genomics of the fungal order Sordariales.</title>
        <authorList>
            <person name="Hensen N."/>
            <person name="Bonometti L."/>
            <person name="Westerberg I."/>
            <person name="Brannstrom I.O."/>
            <person name="Guillou S."/>
            <person name="Cros-Aarteil S."/>
            <person name="Calhoun S."/>
            <person name="Haridas S."/>
            <person name="Kuo A."/>
            <person name="Mondo S."/>
            <person name="Pangilinan J."/>
            <person name="Riley R."/>
            <person name="LaButti K."/>
            <person name="Andreopoulos B."/>
            <person name="Lipzen A."/>
            <person name="Chen C."/>
            <person name="Yan M."/>
            <person name="Daum C."/>
            <person name="Ng V."/>
            <person name="Clum A."/>
            <person name="Steindorff A."/>
            <person name="Ohm R.A."/>
            <person name="Martin F."/>
            <person name="Silar P."/>
            <person name="Natvig D.O."/>
            <person name="Lalanne C."/>
            <person name="Gautier V."/>
            <person name="Ament-Velasquez S.L."/>
            <person name="Kruys A."/>
            <person name="Hutchinson M.I."/>
            <person name="Powell A.J."/>
            <person name="Barry K."/>
            <person name="Miller A.N."/>
            <person name="Grigoriev I.V."/>
            <person name="Debuchy R."/>
            <person name="Gladieux P."/>
            <person name="Hiltunen Thoren M."/>
            <person name="Johannesson H."/>
        </authorList>
    </citation>
    <scope>NUCLEOTIDE SEQUENCE [LARGE SCALE GENOMIC DNA]</scope>
    <source>
        <strain evidence="3">CBS 340.73</strain>
    </source>
</reference>
<dbReference type="InterPro" id="IPR016138">
    <property type="entry name" value="Ribosome_inactivat_prot_sub1"/>
</dbReference>
<dbReference type="PANTHER" id="PTHR33453">
    <property type="match status" value="1"/>
</dbReference>
<dbReference type="Gene3D" id="4.10.470.10">
    <property type="entry name" value="Ricin (A Subunit), domain 2"/>
    <property type="match status" value="1"/>
</dbReference>
<dbReference type="GO" id="GO:0030598">
    <property type="term" value="F:rRNA N-glycosylase activity"/>
    <property type="evidence" value="ECO:0007669"/>
    <property type="project" value="InterPro"/>
</dbReference>
<dbReference type="Pfam" id="PF00161">
    <property type="entry name" value="RIP"/>
    <property type="match status" value="1"/>
</dbReference>
<feature type="domain" description="DUF6598" evidence="1">
    <location>
        <begin position="269"/>
        <end position="438"/>
    </location>
</feature>
<dbReference type="Gene3D" id="3.40.420.10">
    <property type="entry name" value="Ricin (A subunit), domain 1"/>
    <property type="match status" value="1"/>
</dbReference>
<dbReference type="EMBL" id="MU853911">
    <property type="protein sequence ID" value="KAK3935703.1"/>
    <property type="molecule type" value="Genomic_DNA"/>
</dbReference>
<evidence type="ECO:0000313" key="3">
    <source>
        <dbReference type="Proteomes" id="UP001303473"/>
    </source>
</evidence>
<dbReference type="PANTHER" id="PTHR33453:SF38">
    <property type="entry name" value="DUF6598 DOMAIN-CONTAINING PROTEIN"/>
    <property type="match status" value="1"/>
</dbReference>
<proteinExistence type="predicted"/>
<dbReference type="Proteomes" id="UP001303473">
    <property type="component" value="Unassembled WGS sequence"/>
</dbReference>
<dbReference type="InterPro" id="IPR001574">
    <property type="entry name" value="Ribosome_inactivat_prot"/>
</dbReference>
<dbReference type="AlphaFoldDB" id="A0AAN6S0N6"/>
<keyword evidence="3" id="KW-1185">Reference proteome</keyword>
<keyword evidence="2" id="KW-0652">Protein synthesis inhibitor</keyword>
<organism evidence="2 3">
    <name type="scientific">Diplogelasinospora grovesii</name>
    <dbReference type="NCBI Taxonomy" id="303347"/>
    <lineage>
        <taxon>Eukaryota</taxon>
        <taxon>Fungi</taxon>
        <taxon>Dikarya</taxon>
        <taxon>Ascomycota</taxon>
        <taxon>Pezizomycotina</taxon>
        <taxon>Sordariomycetes</taxon>
        <taxon>Sordariomycetidae</taxon>
        <taxon>Sordariales</taxon>
        <taxon>Diplogelasinosporaceae</taxon>
        <taxon>Diplogelasinospora</taxon>
    </lineage>
</organism>
<dbReference type="InterPro" id="IPR017989">
    <property type="entry name" value="Ribosome_inactivat_1/2"/>
</dbReference>